<organism evidence="1 2">
    <name type="scientific">Methanobrevibacter gottschalkii</name>
    <dbReference type="NCBI Taxonomy" id="190974"/>
    <lineage>
        <taxon>Archaea</taxon>
        <taxon>Methanobacteriati</taxon>
        <taxon>Methanobacteriota</taxon>
        <taxon>Methanomada group</taxon>
        <taxon>Methanobacteria</taxon>
        <taxon>Methanobacteriales</taxon>
        <taxon>Methanobacteriaceae</taxon>
        <taxon>Methanobrevibacter</taxon>
    </lineage>
</organism>
<accession>A0A1H7IBP7</accession>
<sequence>MCDRFTLKLGRFYDGDRILQHEEVLDLLNKLYAENQELKKEKCTFDELNYYKQKSASLETALLKEQRINLKLKSINENIKKCLNEETGGL</sequence>
<reference evidence="1 2" key="1">
    <citation type="submission" date="2016-10" db="EMBL/GenBank/DDBJ databases">
        <authorList>
            <person name="de Groot N.N."/>
        </authorList>
    </citation>
    <scope>NUCLEOTIDE SEQUENCE [LARGE SCALE GENOMIC DNA]</scope>
    <source>
        <strain evidence="1 2">DSM 11978</strain>
    </source>
</reference>
<dbReference type="RefSeq" id="WP_091699010.1">
    <property type="nucleotide sequence ID" value="NZ_FOAK01000003.1"/>
</dbReference>
<proteinExistence type="predicted"/>
<dbReference type="EMBL" id="FOAK01000003">
    <property type="protein sequence ID" value="SEK58035.1"/>
    <property type="molecule type" value="Genomic_DNA"/>
</dbReference>
<evidence type="ECO:0000313" key="1">
    <source>
        <dbReference type="EMBL" id="SEK58035.1"/>
    </source>
</evidence>
<evidence type="ECO:0000313" key="2">
    <source>
        <dbReference type="Proteomes" id="UP000199506"/>
    </source>
</evidence>
<protein>
    <submittedName>
        <fullName evidence="1">Uncharacterized protein</fullName>
    </submittedName>
</protein>
<dbReference type="STRING" id="190974.SAMN05216439_1157"/>
<dbReference type="Proteomes" id="UP000199506">
    <property type="component" value="Unassembled WGS sequence"/>
</dbReference>
<name>A0A1H7IBP7_9EURY</name>
<dbReference type="AlphaFoldDB" id="A0A1H7IBP7"/>
<gene>
    <name evidence="1" type="ORF">SAMN05216439_1157</name>
</gene>